<comment type="caution">
    <text evidence="1">The sequence shown here is derived from an EMBL/GenBank/DDBJ whole genome shotgun (WGS) entry which is preliminary data.</text>
</comment>
<evidence type="ECO:0000313" key="2">
    <source>
        <dbReference type="Proteomes" id="UP000886523"/>
    </source>
</evidence>
<name>A0A9P6BCS3_9AGAM</name>
<dbReference type="OrthoDB" id="5362978at2759"/>
<gene>
    <name evidence="1" type="ORF">BS47DRAFT_757677</name>
</gene>
<keyword evidence="2" id="KW-1185">Reference proteome</keyword>
<dbReference type="EMBL" id="MU128912">
    <property type="protein sequence ID" value="KAF9520351.1"/>
    <property type="molecule type" value="Genomic_DNA"/>
</dbReference>
<sequence length="173" mass="19551">MPFETVIRNILEHCTSHTPATADRWYGSWNGILGTLFTPDQGYAVAPRGCLHDDSEGGIPGSIFEVVKLSPDDPTTFRTILIAEIQNTQLWESGIPALQRQLNLDTDRAFSDTAHSKVYWIETIGPHWRYGEKEHKGQDARPLIDWHHTTHDQASFDDLQTLRSLVATALEKE</sequence>
<protein>
    <submittedName>
        <fullName evidence="1">Uncharacterized protein</fullName>
    </submittedName>
</protein>
<proteinExistence type="predicted"/>
<dbReference type="AlphaFoldDB" id="A0A9P6BCS3"/>
<evidence type="ECO:0000313" key="1">
    <source>
        <dbReference type="EMBL" id="KAF9520351.1"/>
    </source>
</evidence>
<organism evidence="1 2">
    <name type="scientific">Hydnum rufescens UP504</name>
    <dbReference type="NCBI Taxonomy" id="1448309"/>
    <lineage>
        <taxon>Eukaryota</taxon>
        <taxon>Fungi</taxon>
        <taxon>Dikarya</taxon>
        <taxon>Basidiomycota</taxon>
        <taxon>Agaricomycotina</taxon>
        <taxon>Agaricomycetes</taxon>
        <taxon>Cantharellales</taxon>
        <taxon>Hydnaceae</taxon>
        <taxon>Hydnum</taxon>
    </lineage>
</organism>
<accession>A0A9P6BCS3</accession>
<dbReference type="Proteomes" id="UP000886523">
    <property type="component" value="Unassembled WGS sequence"/>
</dbReference>
<reference evidence="1" key="1">
    <citation type="journal article" date="2020" name="Nat. Commun.">
        <title>Large-scale genome sequencing of mycorrhizal fungi provides insights into the early evolution of symbiotic traits.</title>
        <authorList>
            <person name="Miyauchi S."/>
            <person name="Kiss E."/>
            <person name="Kuo A."/>
            <person name="Drula E."/>
            <person name="Kohler A."/>
            <person name="Sanchez-Garcia M."/>
            <person name="Morin E."/>
            <person name="Andreopoulos B."/>
            <person name="Barry K.W."/>
            <person name="Bonito G."/>
            <person name="Buee M."/>
            <person name="Carver A."/>
            <person name="Chen C."/>
            <person name="Cichocki N."/>
            <person name="Clum A."/>
            <person name="Culley D."/>
            <person name="Crous P.W."/>
            <person name="Fauchery L."/>
            <person name="Girlanda M."/>
            <person name="Hayes R.D."/>
            <person name="Keri Z."/>
            <person name="LaButti K."/>
            <person name="Lipzen A."/>
            <person name="Lombard V."/>
            <person name="Magnuson J."/>
            <person name="Maillard F."/>
            <person name="Murat C."/>
            <person name="Nolan M."/>
            <person name="Ohm R.A."/>
            <person name="Pangilinan J."/>
            <person name="Pereira M.F."/>
            <person name="Perotto S."/>
            <person name="Peter M."/>
            <person name="Pfister S."/>
            <person name="Riley R."/>
            <person name="Sitrit Y."/>
            <person name="Stielow J.B."/>
            <person name="Szollosi G."/>
            <person name="Zifcakova L."/>
            <person name="Stursova M."/>
            <person name="Spatafora J.W."/>
            <person name="Tedersoo L."/>
            <person name="Vaario L.M."/>
            <person name="Yamada A."/>
            <person name="Yan M."/>
            <person name="Wang P."/>
            <person name="Xu J."/>
            <person name="Bruns T."/>
            <person name="Baldrian P."/>
            <person name="Vilgalys R."/>
            <person name="Dunand C."/>
            <person name="Henrissat B."/>
            <person name="Grigoriev I.V."/>
            <person name="Hibbett D."/>
            <person name="Nagy L.G."/>
            <person name="Martin F.M."/>
        </authorList>
    </citation>
    <scope>NUCLEOTIDE SEQUENCE</scope>
    <source>
        <strain evidence="1">UP504</strain>
    </source>
</reference>